<dbReference type="SUPFAM" id="SSF52540">
    <property type="entry name" value="P-loop containing nucleoside triphosphate hydrolases"/>
    <property type="match status" value="2"/>
</dbReference>
<feature type="region of interest" description="Disordered" evidence="9">
    <location>
        <begin position="252"/>
        <end position="271"/>
    </location>
</feature>
<dbReference type="InterPro" id="IPR017871">
    <property type="entry name" value="ABC_transporter-like_CS"/>
</dbReference>
<dbReference type="PROSITE" id="PS50893">
    <property type="entry name" value="ABC_TRANSPORTER_2"/>
    <property type="match status" value="2"/>
</dbReference>
<evidence type="ECO:0000256" key="9">
    <source>
        <dbReference type="SAM" id="MobiDB-lite"/>
    </source>
</evidence>
<keyword evidence="12" id="KW-1185">Reference proteome</keyword>
<keyword evidence="8" id="KW-0472">Membrane</keyword>
<feature type="domain" description="ABC transporter" evidence="10">
    <location>
        <begin position="265"/>
        <end position="508"/>
    </location>
</feature>
<dbReference type="PANTHER" id="PTHR43790">
    <property type="entry name" value="CARBOHYDRATE TRANSPORT ATP-BINDING PROTEIN MG119-RELATED"/>
    <property type="match status" value="1"/>
</dbReference>
<evidence type="ECO:0000256" key="1">
    <source>
        <dbReference type="ARBA" id="ARBA00004202"/>
    </source>
</evidence>
<evidence type="ECO:0000256" key="3">
    <source>
        <dbReference type="ARBA" id="ARBA00022475"/>
    </source>
</evidence>
<evidence type="ECO:0000256" key="6">
    <source>
        <dbReference type="ARBA" id="ARBA00022840"/>
    </source>
</evidence>
<evidence type="ECO:0000256" key="7">
    <source>
        <dbReference type="ARBA" id="ARBA00022967"/>
    </source>
</evidence>
<dbReference type="InterPro" id="IPR027417">
    <property type="entry name" value="P-loop_NTPase"/>
</dbReference>
<dbReference type="InterPro" id="IPR003439">
    <property type="entry name" value="ABC_transporter-like_ATP-bd"/>
</dbReference>
<dbReference type="PANTHER" id="PTHR43790:SF4">
    <property type="entry name" value="GUANOSINE IMPORT ATP-BINDING PROTEIN NUPO"/>
    <property type="match status" value="1"/>
</dbReference>
<sequence length="509" mass="56078">MRTNGKAAGESMLATRGLTKRFGSFTANDRLDLDIRRGEIHAILGENGAGKSTLMNMLSGLIEPDEGEILFNGAPVRFDSPRAAMRAGIGMVHQHFMLVPALTAAENVMIGLKQGRGPLFRKRQACRDIERLSERFGLRIDPRRKVQELSVGQQQRVEIVKTLYRGAEFIILDEPTAVLTPPEVEELIVILRRLREQGKTIVFISHKLQEVMSVCDRVSVLRSGQLVASRDIASTSASELAALMVGRELKPVSNRTARRQGQTHLKMKEVHAPAPEGQPLQGVSLELREGEILGIAGVDGNGQRELCEALLGLLPIASGEVELGGKRLERPNPRRLAELGVGYIPEDRHREGLCLDLTIGESLIAKSYRSAPFSRFGLLRRLEIRQAAEQAVQSFRVRTPGLSKPVRALSGGNQQKVVLARELMLEPSLLLAMQPTRGMDVGAAEHVRERLLAERERGCAVLLLSTELEELLALSDRIAVMYQGRLLGQLERGEFDAGRIGMWMAGMEG</sequence>
<dbReference type="CDD" id="cd03215">
    <property type="entry name" value="ABC_Carb_Monos_II"/>
    <property type="match status" value="1"/>
</dbReference>
<comment type="caution">
    <text evidence="11">The sequence shown here is derived from an EMBL/GenBank/DDBJ whole genome shotgun (WGS) entry which is preliminary data.</text>
</comment>
<keyword evidence="5" id="KW-0547">Nucleotide-binding</keyword>
<keyword evidence="4" id="KW-0677">Repeat</keyword>
<name>A0A2N5N3L0_9BACL</name>
<keyword evidence="3" id="KW-1003">Cell membrane</keyword>
<dbReference type="Pfam" id="PF00005">
    <property type="entry name" value="ABC_tran"/>
    <property type="match status" value="2"/>
</dbReference>
<comment type="subcellular location">
    <subcellularLocation>
        <location evidence="1">Cell membrane</location>
        <topology evidence="1">Peripheral membrane protein</topology>
    </subcellularLocation>
</comment>
<evidence type="ECO:0000256" key="5">
    <source>
        <dbReference type="ARBA" id="ARBA00022741"/>
    </source>
</evidence>
<dbReference type="FunFam" id="3.40.50.300:FF:000127">
    <property type="entry name" value="Ribose import ATP-binding protein RbsA"/>
    <property type="match status" value="1"/>
</dbReference>
<dbReference type="EMBL" id="NFEZ01000004">
    <property type="protein sequence ID" value="PLT44928.1"/>
    <property type="molecule type" value="Genomic_DNA"/>
</dbReference>
<protein>
    <submittedName>
        <fullName evidence="11">Nucleoside ABC transporter, ATP-binding protein</fullName>
    </submittedName>
</protein>
<dbReference type="Gene3D" id="3.40.50.300">
    <property type="entry name" value="P-loop containing nucleotide triphosphate hydrolases"/>
    <property type="match status" value="2"/>
</dbReference>
<feature type="domain" description="ABC transporter" evidence="10">
    <location>
        <begin position="13"/>
        <end position="248"/>
    </location>
</feature>
<reference evidence="11 12" key="1">
    <citation type="submission" date="2017-05" db="EMBL/GenBank/DDBJ databases">
        <title>Functional genome analysis of Paenibacillus pasadenensis strain R16: insights on endophytic life style and antifungal activity.</title>
        <authorList>
            <person name="Passera A."/>
            <person name="Marcolungo L."/>
            <person name="Casati P."/>
            <person name="Brasca M."/>
            <person name="Quaglino F."/>
            <person name="Delledonne M."/>
        </authorList>
    </citation>
    <scope>NUCLEOTIDE SEQUENCE [LARGE SCALE GENOMIC DNA]</scope>
    <source>
        <strain evidence="11 12">R16</strain>
    </source>
</reference>
<dbReference type="Proteomes" id="UP000234789">
    <property type="component" value="Unassembled WGS sequence"/>
</dbReference>
<evidence type="ECO:0000313" key="11">
    <source>
        <dbReference type="EMBL" id="PLT44928.1"/>
    </source>
</evidence>
<keyword evidence="2" id="KW-0813">Transport</keyword>
<keyword evidence="6 11" id="KW-0067">ATP-binding</keyword>
<evidence type="ECO:0000256" key="4">
    <source>
        <dbReference type="ARBA" id="ARBA00022737"/>
    </source>
</evidence>
<dbReference type="SMART" id="SM00382">
    <property type="entry name" value="AAA"/>
    <property type="match status" value="1"/>
</dbReference>
<organism evidence="11 12">
    <name type="scientific">Paenibacillus pasadenensis</name>
    <dbReference type="NCBI Taxonomy" id="217090"/>
    <lineage>
        <taxon>Bacteria</taxon>
        <taxon>Bacillati</taxon>
        <taxon>Bacillota</taxon>
        <taxon>Bacilli</taxon>
        <taxon>Bacillales</taxon>
        <taxon>Paenibacillaceae</taxon>
        <taxon>Paenibacillus</taxon>
    </lineage>
</organism>
<dbReference type="GO" id="GO:0005524">
    <property type="term" value="F:ATP binding"/>
    <property type="evidence" value="ECO:0007669"/>
    <property type="project" value="UniProtKB-KW"/>
</dbReference>
<evidence type="ECO:0000259" key="10">
    <source>
        <dbReference type="PROSITE" id="PS50893"/>
    </source>
</evidence>
<dbReference type="PROSITE" id="PS00211">
    <property type="entry name" value="ABC_TRANSPORTER_1"/>
    <property type="match status" value="2"/>
</dbReference>
<dbReference type="CDD" id="cd03216">
    <property type="entry name" value="ABC_Carb_Monos_I"/>
    <property type="match status" value="1"/>
</dbReference>
<accession>A0A2N5N3L0</accession>
<evidence type="ECO:0000313" key="12">
    <source>
        <dbReference type="Proteomes" id="UP000234789"/>
    </source>
</evidence>
<gene>
    <name evidence="11" type="ORF">B8V81_3359</name>
</gene>
<dbReference type="GO" id="GO:0016887">
    <property type="term" value="F:ATP hydrolysis activity"/>
    <property type="evidence" value="ECO:0007669"/>
    <property type="project" value="InterPro"/>
</dbReference>
<evidence type="ECO:0000256" key="2">
    <source>
        <dbReference type="ARBA" id="ARBA00022448"/>
    </source>
</evidence>
<proteinExistence type="predicted"/>
<dbReference type="GO" id="GO:0005886">
    <property type="term" value="C:plasma membrane"/>
    <property type="evidence" value="ECO:0007669"/>
    <property type="project" value="UniProtKB-SubCell"/>
</dbReference>
<feature type="compositionally biased region" description="Polar residues" evidence="9">
    <location>
        <begin position="253"/>
        <end position="263"/>
    </location>
</feature>
<keyword evidence="7" id="KW-1278">Translocase</keyword>
<dbReference type="AlphaFoldDB" id="A0A2N5N3L0"/>
<dbReference type="InterPro" id="IPR003593">
    <property type="entry name" value="AAA+_ATPase"/>
</dbReference>
<dbReference type="InterPro" id="IPR050107">
    <property type="entry name" value="ABC_carbohydrate_import_ATPase"/>
</dbReference>
<dbReference type="RefSeq" id="WP_101808772.1">
    <property type="nucleotide sequence ID" value="NZ_NFEZ01000004.1"/>
</dbReference>
<evidence type="ECO:0000256" key="8">
    <source>
        <dbReference type="ARBA" id="ARBA00023136"/>
    </source>
</evidence>